<feature type="compositionally biased region" description="Low complexity" evidence="1">
    <location>
        <begin position="97"/>
        <end position="111"/>
    </location>
</feature>
<protein>
    <submittedName>
        <fullName evidence="2">Uncharacterized protein</fullName>
    </submittedName>
</protein>
<reference evidence="3" key="1">
    <citation type="submission" date="2014-04" db="EMBL/GenBank/DDBJ databases">
        <title>Evolutionary Origins and Diversification of the Mycorrhizal Mutualists.</title>
        <authorList>
            <consortium name="DOE Joint Genome Institute"/>
            <consortium name="Mycorrhizal Genomics Consortium"/>
            <person name="Kohler A."/>
            <person name="Kuo A."/>
            <person name="Nagy L.G."/>
            <person name="Floudas D."/>
            <person name="Copeland A."/>
            <person name="Barry K.W."/>
            <person name="Cichocki N."/>
            <person name="Veneault-Fourrey C."/>
            <person name="LaButti K."/>
            <person name="Lindquist E.A."/>
            <person name="Lipzen A."/>
            <person name="Lundell T."/>
            <person name="Morin E."/>
            <person name="Murat C."/>
            <person name="Riley R."/>
            <person name="Ohm R."/>
            <person name="Sun H."/>
            <person name="Tunlid A."/>
            <person name="Henrissat B."/>
            <person name="Grigoriev I.V."/>
            <person name="Hibbett D.S."/>
            <person name="Martin F."/>
        </authorList>
    </citation>
    <scope>NUCLEOTIDE SEQUENCE [LARGE SCALE GENOMIC DNA]</scope>
    <source>
        <strain evidence="3">FD-334 SS-4</strain>
    </source>
</reference>
<keyword evidence="3" id="KW-1185">Reference proteome</keyword>
<organism evidence="2 3">
    <name type="scientific">Hypholoma sublateritium (strain FD-334 SS-4)</name>
    <dbReference type="NCBI Taxonomy" id="945553"/>
    <lineage>
        <taxon>Eukaryota</taxon>
        <taxon>Fungi</taxon>
        <taxon>Dikarya</taxon>
        <taxon>Basidiomycota</taxon>
        <taxon>Agaricomycotina</taxon>
        <taxon>Agaricomycetes</taxon>
        <taxon>Agaricomycetidae</taxon>
        <taxon>Agaricales</taxon>
        <taxon>Agaricineae</taxon>
        <taxon>Strophariaceae</taxon>
        <taxon>Hypholoma</taxon>
    </lineage>
</organism>
<evidence type="ECO:0000313" key="2">
    <source>
        <dbReference type="EMBL" id="KJA28085.1"/>
    </source>
</evidence>
<dbReference type="OMA" id="EWARSWD"/>
<feature type="region of interest" description="Disordered" evidence="1">
    <location>
        <begin position="52"/>
        <end position="122"/>
    </location>
</feature>
<name>A0A0D2Q8R2_HYPSF</name>
<feature type="compositionally biased region" description="Pro residues" evidence="1">
    <location>
        <begin position="83"/>
        <end position="96"/>
    </location>
</feature>
<evidence type="ECO:0000313" key="3">
    <source>
        <dbReference type="Proteomes" id="UP000054270"/>
    </source>
</evidence>
<evidence type="ECO:0000256" key="1">
    <source>
        <dbReference type="SAM" id="MobiDB-lite"/>
    </source>
</evidence>
<dbReference type="Proteomes" id="UP000054270">
    <property type="component" value="Unassembled WGS sequence"/>
</dbReference>
<feature type="region of interest" description="Disordered" evidence="1">
    <location>
        <begin position="665"/>
        <end position="685"/>
    </location>
</feature>
<dbReference type="AlphaFoldDB" id="A0A0D2Q8R2"/>
<feature type="compositionally biased region" description="Polar residues" evidence="1">
    <location>
        <begin position="463"/>
        <end position="489"/>
    </location>
</feature>
<feature type="region of interest" description="Disordered" evidence="1">
    <location>
        <begin position="447"/>
        <end position="558"/>
    </location>
</feature>
<accession>A0A0D2Q8R2</accession>
<feature type="region of interest" description="Disordered" evidence="1">
    <location>
        <begin position="1"/>
        <end position="37"/>
    </location>
</feature>
<sequence length="685" mass="71154">MTSASVNRRLSARRGSNAAPDPFGVHAGVNLNPNRSSSSTLTIVRIPAAGAAPVPPALTDAPPSPVLSARRSLHRRLPRDAPGAPPSSPSNPPSPSSSPRLRPSSPHLGPSYPGGGKPRLTPDQLVDLARQATHPRTDQCAPQPATFTPLPDEIFLPFIDRTVEVAALISSPPDVKLFTLLAQTFPKSQPAVDPVTAVALAETLLQVDLPRDPTHWTYPQLVFHLTKVDRDVAPDFIWTIAARKCILSHSELIWERIKGALGVPPELDVEYDFLDDDQDSPDTSDISDDEGRAAKGHWSDWDEVMDSPVYSRHHHKRLSMDSPSASIILAGKREEEAKFRTQIEDRLHGLQESGYVQSSATATENITDGGDATIVPTPHAVRSPHDPDQGGIVFGTFSPPLIIHREADENIDYISIEPLLAPVPTPSSSFSGSGASAADGLGDIAEGAEEEDESATDAASSVPPATSPGSHDMISPSQIQGLRISTSPHPTGGPNGHHATPPVLSPVSPLPPYPSSSASSIHGVGSQPQAIPAAPGSYGGSRSHSRASSFSSIGPFQRSESTGNLSASWIAMAAAAAAAGEGSQYAGSVIGSDAGDSSGYLSDGDRGAGSPLFPSNFARLAGGPTMRANIPGTRSGGAIPHARYKAGAMGRPVSGSGVGGALRAGTTLADKRQSWGAGSVPTGAS</sequence>
<proteinExistence type="predicted"/>
<feature type="compositionally biased region" description="Low complexity" evidence="1">
    <location>
        <begin position="540"/>
        <end position="554"/>
    </location>
</feature>
<feature type="compositionally biased region" description="Acidic residues" evidence="1">
    <location>
        <begin position="274"/>
        <end position="288"/>
    </location>
</feature>
<dbReference type="EMBL" id="KN817522">
    <property type="protein sequence ID" value="KJA28085.1"/>
    <property type="molecule type" value="Genomic_DNA"/>
</dbReference>
<gene>
    <name evidence="2" type="ORF">HYPSUDRAFT_800052</name>
</gene>
<feature type="region of interest" description="Disordered" evidence="1">
    <location>
        <begin position="274"/>
        <end position="295"/>
    </location>
</feature>
<dbReference type="STRING" id="945553.A0A0D2Q8R2"/>
<dbReference type="OrthoDB" id="2591449at2759"/>